<dbReference type="InterPro" id="IPR006282">
    <property type="entry name" value="Thi_PPkinase"/>
</dbReference>
<dbReference type="InterPro" id="IPR036371">
    <property type="entry name" value="TPK_B1-bd_sf"/>
</dbReference>
<dbReference type="GO" id="GO:0004788">
    <property type="term" value="F:thiamine diphosphokinase activity"/>
    <property type="evidence" value="ECO:0007669"/>
    <property type="project" value="UniProtKB-EC"/>
</dbReference>
<accession>A0ABS2NW94</accession>
<evidence type="ECO:0000256" key="3">
    <source>
        <dbReference type="ARBA" id="ARBA00022777"/>
    </source>
</evidence>
<dbReference type="InterPro" id="IPR036759">
    <property type="entry name" value="TPK_catalytic_sf"/>
</dbReference>
<dbReference type="SMART" id="SM00983">
    <property type="entry name" value="TPK_B1_binding"/>
    <property type="match status" value="1"/>
</dbReference>
<keyword evidence="2" id="KW-0547">Nucleotide-binding</keyword>
<protein>
    <recommendedName>
        <fullName evidence="5">Thiamine diphosphokinase</fullName>
        <ecNumber evidence="5">2.7.6.2</ecNumber>
    </recommendedName>
</protein>
<evidence type="ECO:0000313" key="7">
    <source>
        <dbReference type="EMBL" id="MBM7618946.1"/>
    </source>
</evidence>
<dbReference type="Pfam" id="PF04265">
    <property type="entry name" value="TPK_B1_binding"/>
    <property type="match status" value="1"/>
</dbReference>
<dbReference type="InterPro" id="IPR007371">
    <property type="entry name" value="TPK_catalytic"/>
</dbReference>
<evidence type="ECO:0000256" key="4">
    <source>
        <dbReference type="ARBA" id="ARBA00022840"/>
    </source>
</evidence>
<dbReference type="PANTHER" id="PTHR41299">
    <property type="entry name" value="THIAMINE PYROPHOSPHOKINASE"/>
    <property type="match status" value="1"/>
</dbReference>
<dbReference type="NCBIfam" id="TIGR01378">
    <property type="entry name" value="thi_PPkinase"/>
    <property type="match status" value="1"/>
</dbReference>
<feature type="domain" description="Thiamin pyrophosphokinase thiamin-binding" evidence="6">
    <location>
        <begin position="141"/>
        <end position="207"/>
    </location>
</feature>
<proteinExistence type="predicted"/>
<evidence type="ECO:0000256" key="2">
    <source>
        <dbReference type="ARBA" id="ARBA00022741"/>
    </source>
</evidence>
<dbReference type="Pfam" id="PF04263">
    <property type="entry name" value="TPK_catalytic"/>
    <property type="match status" value="1"/>
</dbReference>
<keyword evidence="3" id="KW-0418">Kinase</keyword>
<organism evidence="7 8">
    <name type="scientific">Sutcliffiella tianshenii</name>
    <dbReference type="NCBI Taxonomy" id="1463404"/>
    <lineage>
        <taxon>Bacteria</taxon>
        <taxon>Bacillati</taxon>
        <taxon>Bacillota</taxon>
        <taxon>Bacilli</taxon>
        <taxon>Bacillales</taxon>
        <taxon>Bacillaceae</taxon>
        <taxon>Sutcliffiella</taxon>
    </lineage>
</organism>
<dbReference type="EMBL" id="JAFBED010000002">
    <property type="protein sequence ID" value="MBM7618946.1"/>
    <property type="molecule type" value="Genomic_DNA"/>
</dbReference>
<evidence type="ECO:0000256" key="5">
    <source>
        <dbReference type="NCBIfam" id="TIGR01378"/>
    </source>
</evidence>
<keyword evidence="4" id="KW-0067">ATP-binding</keyword>
<evidence type="ECO:0000259" key="6">
    <source>
        <dbReference type="SMART" id="SM00983"/>
    </source>
</evidence>
<dbReference type="InterPro" id="IPR007373">
    <property type="entry name" value="Thiamin_PyroPKinase_B1-bd"/>
</dbReference>
<comment type="caution">
    <text evidence="7">The sequence shown here is derived from an EMBL/GenBank/DDBJ whole genome shotgun (WGS) entry which is preliminary data.</text>
</comment>
<dbReference type="Gene3D" id="3.40.50.10240">
    <property type="entry name" value="Thiamin pyrophosphokinase, catalytic domain"/>
    <property type="match status" value="1"/>
</dbReference>
<evidence type="ECO:0000313" key="8">
    <source>
        <dbReference type="Proteomes" id="UP000737402"/>
    </source>
</evidence>
<dbReference type="InterPro" id="IPR053149">
    <property type="entry name" value="TPK"/>
</dbReference>
<evidence type="ECO:0000256" key="1">
    <source>
        <dbReference type="ARBA" id="ARBA00022679"/>
    </source>
</evidence>
<gene>
    <name evidence="7" type="ORF">JOC95_000795</name>
</gene>
<reference evidence="7 8" key="1">
    <citation type="submission" date="2021-01" db="EMBL/GenBank/DDBJ databases">
        <title>Genomic Encyclopedia of Type Strains, Phase IV (KMG-IV): sequencing the most valuable type-strain genomes for metagenomic binning, comparative biology and taxonomic classification.</title>
        <authorList>
            <person name="Goeker M."/>
        </authorList>
    </citation>
    <scope>NUCLEOTIDE SEQUENCE [LARGE SCALE GENOMIC DNA]</scope>
    <source>
        <strain evidence="7 8">DSM 25879</strain>
    </source>
</reference>
<keyword evidence="8" id="KW-1185">Reference proteome</keyword>
<keyword evidence="1 7" id="KW-0808">Transferase</keyword>
<name>A0ABS2NW94_9BACI</name>
<dbReference type="PANTHER" id="PTHR41299:SF1">
    <property type="entry name" value="THIAMINE PYROPHOSPHOKINASE"/>
    <property type="match status" value="1"/>
</dbReference>
<dbReference type="RefSeq" id="WP_204413589.1">
    <property type="nucleotide sequence ID" value="NZ_JAFBED010000002.1"/>
</dbReference>
<dbReference type="SUPFAM" id="SSF63862">
    <property type="entry name" value="Thiamin pyrophosphokinase, substrate-binding domain"/>
    <property type="match status" value="1"/>
</dbReference>
<dbReference type="SUPFAM" id="SSF63999">
    <property type="entry name" value="Thiamin pyrophosphokinase, catalytic domain"/>
    <property type="match status" value="1"/>
</dbReference>
<sequence>MNIKIVAGGPPENIPAFGADTSETVTWVGVDRGVHYLLEQNIIPSKAFGDFDSVTAAELAEMKRKITDLDLYPSEKDETDTELAVNWAMAQNPASITMFGVTGGRLDHFLGNVQLMLKGIQNGITIEIQDKQNKLILVKPGQYPLKKDKNLPYISFLPISPAVSGITLDGFKYPLKNRNIKWGDTLCISNELDTENGTFSFKDGILMMIRSRDSSHII</sequence>
<dbReference type="Proteomes" id="UP000737402">
    <property type="component" value="Unassembled WGS sequence"/>
</dbReference>
<dbReference type="CDD" id="cd07995">
    <property type="entry name" value="TPK"/>
    <property type="match status" value="1"/>
</dbReference>
<dbReference type="EC" id="2.7.6.2" evidence="5"/>